<comment type="caution">
    <text evidence="2">The sequence shown here is derived from an EMBL/GenBank/DDBJ whole genome shotgun (WGS) entry which is preliminary data.</text>
</comment>
<evidence type="ECO:0000256" key="1">
    <source>
        <dbReference type="SAM" id="MobiDB-lite"/>
    </source>
</evidence>
<dbReference type="EMBL" id="JAGGNH010000002">
    <property type="protein sequence ID" value="KAJ0982717.1"/>
    <property type="molecule type" value="Genomic_DNA"/>
</dbReference>
<dbReference type="AlphaFoldDB" id="A0A9D5D1B8"/>
<evidence type="ECO:0000313" key="3">
    <source>
        <dbReference type="Proteomes" id="UP001085076"/>
    </source>
</evidence>
<organism evidence="2 3">
    <name type="scientific">Dioscorea zingiberensis</name>
    <dbReference type="NCBI Taxonomy" id="325984"/>
    <lineage>
        <taxon>Eukaryota</taxon>
        <taxon>Viridiplantae</taxon>
        <taxon>Streptophyta</taxon>
        <taxon>Embryophyta</taxon>
        <taxon>Tracheophyta</taxon>
        <taxon>Spermatophyta</taxon>
        <taxon>Magnoliopsida</taxon>
        <taxon>Liliopsida</taxon>
        <taxon>Dioscoreales</taxon>
        <taxon>Dioscoreaceae</taxon>
        <taxon>Dioscorea</taxon>
    </lineage>
</organism>
<feature type="compositionally biased region" description="Basic and acidic residues" evidence="1">
    <location>
        <begin position="58"/>
        <end position="68"/>
    </location>
</feature>
<protein>
    <submittedName>
        <fullName evidence="2">Uncharacterized protein</fullName>
    </submittedName>
</protein>
<accession>A0A9D5D1B8</accession>
<sequence length="104" mass="11933">MAARKEEEKEKKKHQKRKSVDVPKPHKSFKKSIKDYPARSAAASEPPASLLVQDNDPDFPRGDGRLLSREEEAEFDRVQLLSLRGRDKGTIPIQWFQNSVVSEF</sequence>
<evidence type="ECO:0000313" key="2">
    <source>
        <dbReference type="EMBL" id="KAJ0982717.1"/>
    </source>
</evidence>
<dbReference type="Proteomes" id="UP001085076">
    <property type="component" value="Miscellaneous, Linkage group lg02"/>
</dbReference>
<proteinExistence type="predicted"/>
<feature type="region of interest" description="Disordered" evidence="1">
    <location>
        <begin position="1"/>
        <end position="68"/>
    </location>
</feature>
<reference evidence="2" key="2">
    <citation type="journal article" date="2022" name="Hortic Res">
        <title>The genome of Dioscorea zingiberensis sheds light on the biosynthesis, origin and evolution of the medicinally important diosgenin saponins.</title>
        <authorList>
            <person name="Li Y."/>
            <person name="Tan C."/>
            <person name="Li Z."/>
            <person name="Guo J."/>
            <person name="Li S."/>
            <person name="Chen X."/>
            <person name="Wang C."/>
            <person name="Dai X."/>
            <person name="Yang H."/>
            <person name="Song W."/>
            <person name="Hou L."/>
            <person name="Xu J."/>
            <person name="Tong Z."/>
            <person name="Xu A."/>
            <person name="Yuan X."/>
            <person name="Wang W."/>
            <person name="Yang Q."/>
            <person name="Chen L."/>
            <person name="Sun Z."/>
            <person name="Wang K."/>
            <person name="Pan B."/>
            <person name="Chen J."/>
            <person name="Bao Y."/>
            <person name="Liu F."/>
            <person name="Qi X."/>
            <person name="Gang D.R."/>
            <person name="Wen J."/>
            <person name="Li J."/>
        </authorList>
    </citation>
    <scope>NUCLEOTIDE SEQUENCE</scope>
    <source>
        <strain evidence="2">Dzin_1.0</strain>
    </source>
</reference>
<keyword evidence="3" id="KW-1185">Reference proteome</keyword>
<gene>
    <name evidence="2" type="ORF">J5N97_010972</name>
</gene>
<reference evidence="2" key="1">
    <citation type="submission" date="2021-03" db="EMBL/GenBank/DDBJ databases">
        <authorList>
            <person name="Li Z."/>
            <person name="Yang C."/>
        </authorList>
    </citation>
    <scope>NUCLEOTIDE SEQUENCE</scope>
    <source>
        <strain evidence="2">Dzin_1.0</strain>
        <tissue evidence="2">Leaf</tissue>
    </source>
</reference>
<feature type="compositionally biased region" description="Low complexity" evidence="1">
    <location>
        <begin position="38"/>
        <end position="49"/>
    </location>
</feature>
<name>A0A9D5D1B8_9LILI</name>
<feature type="compositionally biased region" description="Basic and acidic residues" evidence="1">
    <location>
        <begin position="1"/>
        <end position="10"/>
    </location>
</feature>